<dbReference type="EMBL" id="RBKT01000001">
    <property type="protein sequence ID" value="RKR92692.1"/>
    <property type="molecule type" value="Genomic_DNA"/>
</dbReference>
<reference evidence="2 3" key="1">
    <citation type="submission" date="2018-10" db="EMBL/GenBank/DDBJ databases">
        <title>Sequencing the genomes of 1000 actinobacteria strains.</title>
        <authorList>
            <person name="Klenk H.-P."/>
        </authorList>
    </citation>
    <scope>NUCLEOTIDE SEQUENCE [LARGE SCALE GENOMIC DNA]</scope>
    <source>
        <strain evidence="2 3">DSM 45175</strain>
    </source>
</reference>
<accession>A0A495JWG1</accession>
<gene>
    <name evidence="2" type="ORF">BDK92_7170</name>
</gene>
<dbReference type="Proteomes" id="UP000277671">
    <property type="component" value="Unassembled WGS sequence"/>
</dbReference>
<evidence type="ECO:0000313" key="2">
    <source>
        <dbReference type="EMBL" id="RKR92692.1"/>
    </source>
</evidence>
<dbReference type="RefSeq" id="WP_170208808.1">
    <property type="nucleotide sequence ID" value="NZ_RBKT01000001.1"/>
</dbReference>
<sequence length="46" mass="5135">MSDAQLRRQSEYVRARARDARLAQMAEAQRQADERNAARAAAATTT</sequence>
<proteinExistence type="predicted"/>
<name>A0A495JWG1_9ACTN</name>
<dbReference type="AlphaFoldDB" id="A0A495JWG1"/>
<protein>
    <submittedName>
        <fullName evidence="2">Uncharacterized protein</fullName>
    </submittedName>
</protein>
<evidence type="ECO:0000256" key="1">
    <source>
        <dbReference type="SAM" id="MobiDB-lite"/>
    </source>
</evidence>
<evidence type="ECO:0000313" key="3">
    <source>
        <dbReference type="Proteomes" id="UP000277671"/>
    </source>
</evidence>
<organism evidence="2 3">
    <name type="scientific">Micromonospora pisi</name>
    <dbReference type="NCBI Taxonomy" id="589240"/>
    <lineage>
        <taxon>Bacteria</taxon>
        <taxon>Bacillati</taxon>
        <taxon>Actinomycetota</taxon>
        <taxon>Actinomycetes</taxon>
        <taxon>Micromonosporales</taxon>
        <taxon>Micromonosporaceae</taxon>
        <taxon>Micromonospora</taxon>
    </lineage>
</organism>
<feature type="region of interest" description="Disordered" evidence="1">
    <location>
        <begin position="24"/>
        <end position="46"/>
    </location>
</feature>
<comment type="caution">
    <text evidence="2">The sequence shown here is derived from an EMBL/GenBank/DDBJ whole genome shotgun (WGS) entry which is preliminary data.</text>
</comment>
<keyword evidence="3" id="KW-1185">Reference proteome</keyword>